<gene>
    <name evidence="8" type="ORF">BQ2448_5748</name>
</gene>
<comment type="function">
    <text evidence="7">Involved in the lipid remodeling steps of GPI-anchor maturation.</text>
</comment>
<keyword evidence="3 7" id="KW-0812">Transmembrane</keyword>
<feature type="transmembrane region" description="Helical" evidence="7">
    <location>
        <begin position="244"/>
        <end position="264"/>
    </location>
</feature>
<comment type="caution">
    <text evidence="7">Lacks conserved residue(s) required for the propagation of feature annotation.</text>
</comment>
<evidence type="ECO:0000256" key="7">
    <source>
        <dbReference type="RuleBase" id="RU365066"/>
    </source>
</evidence>
<dbReference type="STRING" id="269621.A0A238EZ36"/>
<feature type="transmembrane region" description="Helical" evidence="7">
    <location>
        <begin position="181"/>
        <end position="200"/>
    </location>
</feature>
<dbReference type="GO" id="GO:0016788">
    <property type="term" value="F:hydrolase activity, acting on ester bonds"/>
    <property type="evidence" value="ECO:0007669"/>
    <property type="project" value="TreeGrafter"/>
</dbReference>
<evidence type="ECO:0000313" key="8">
    <source>
        <dbReference type="EMBL" id="SCV67102.1"/>
    </source>
</evidence>
<keyword evidence="2 7" id="KW-0337">GPI-anchor biosynthesis</keyword>
<sequence length="364" mass="41157">MVSTAKTLACLAMLLAPRKTVGSVGDQSPSYQRCVETCANKCPRPTPFLWSCRDDCQYRCTQRLTDLSLRSLESIDTRKSGADLEGLPLGVQVQYHGKWAFHRLVGPVKIQEPLSVVFSLGNLVAHHRGLSRLSKQSNFPHNPSQSLRFVYRIYATFGINAWIWSCVFHTRDVPWTEKADYFAAAALIICSLWTAMMRIGGLSFSRAAPTKWMALAWTAVCAFVVIAHCYYLSHKERFDYGYNMRFNVATALTTILLWAAWSFYHCLIIEPFPAKERSSFQVVGHPATATQSKTARAPHARMSLLPLVLLPLLTSLELLDFAPIGVFGLRLLDAHALWHASTIPVVSLWYRFLLEDVRWVECRQ</sequence>
<dbReference type="GO" id="GO:0005789">
    <property type="term" value="C:endoplasmic reticulum membrane"/>
    <property type="evidence" value="ECO:0007669"/>
    <property type="project" value="UniProtKB-SubCell"/>
</dbReference>
<dbReference type="PANTHER" id="PTHR13148">
    <property type="entry name" value="PER1-RELATED"/>
    <property type="match status" value="1"/>
</dbReference>
<accession>A0A238EZ36</accession>
<dbReference type="EMBL" id="FMSP01000001">
    <property type="protein sequence ID" value="SCV67102.1"/>
    <property type="molecule type" value="Genomic_DNA"/>
</dbReference>
<comment type="similarity">
    <text evidence="7">Belongs to the PGAP3 family.</text>
</comment>
<evidence type="ECO:0000256" key="1">
    <source>
        <dbReference type="ARBA" id="ARBA00004127"/>
    </source>
</evidence>
<evidence type="ECO:0000256" key="4">
    <source>
        <dbReference type="ARBA" id="ARBA00022729"/>
    </source>
</evidence>
<feature type="transmembrane region" description="Helical" evidence="7">
    <location>
        <begin position="149"/>
        <end position="169"/>
    </location>
</feature>
<feature type="chain" id="PRO_5016476498" description="Post-GPI attachment to proteins factor 3" evidence="7">
    <location>
        <begin position="23"/>
        <end position="364"/>
    </location>
</feature>
<proteinExistence type="inferred from homology"/>
<evidence type="ECO:0000256" key="6">
    <source>
        <dbReference type="ARBA" id="ARBA00023136"/>
    </source>
</evidence>
<keyword evidence="6 7" id="KW-0472">Membrane</keyword>
<evidence type="ECO:0000256" key="3">
    <source>
        <dbReference type="ARBA" id="ARBA00022692"/>
    </source>
</evidence>
<dbReference type="GO" id="GO:0006506">
    <property type="term" value="P:GPI anchor biosynthetic process"/>
    <property type="evidence" value="ECO:0007669"/>
    <property type="project" value="UniProtKB-KW"/>
</dbReference>
<dbReference type="Proteomes" id="UP000198372">
    <property type="component" value="Unassembled WGS sequence"/>
</dbReference>
<keyword evidence="4 7" id="KW-0732">Signal</keyword>
<keyword evidence="5 7" id="KW-1133">Transmembrane helix</keyword>
<feature type="transmembrane region" description="Helical" evidence="7">
    <location>
        <begin position="212"/>
        <end position="232"/>
    </location>
</feature>
<comment type="subcellular location">
    <subcellularLocation>
        <location evidence="1">Endomembrane system</location>
        <topology evidence="1">Multi-pass membrane protein</topology>
    </subcellularLocation>
    <subcellularLocation>
        <location evidence="7">Endoplasmic reticulum membrane</location>
        <topology evidence="7">Multi-pass membrane protein</topology>
    </subcellularLocation>
</comment>
<evidence type="ECO:0000256" key="5">
    <source>
        <dbReference type="ARBA" id="ARBA00022989"/>
    </source>
</evidence>
<dbReference type="PANTHER" id="PTHR13148:SF0">
    <property type="entry name" value="POST-GPI ATTACHMENT TO PROTEINS FACTOR 3"/>
    <property type="match status" value="1"/>
</dbReference>
<keyword evidence="7" id="KW-0256">Endoplasmic reticulum</keyword>
<dbReference type="InterPro" id="IPR007217">
    <property type="entry name" value="Per1-like"/>
</dbReference>
<dbReference type="OrthoDB" id="419770at2759"/>
<dbReference type="AlphaFoldDB" id="A0A238EZ36"/>
<evidence type="ECO:0000256" key="2">
    <source>
        <dbReference type="ARBA" id="ARBA00022502"/>
    </source>
</evidence>
<name>A0A238EZ36_9BASI</name>
<reference evidence="9" key="1">
    <citation type="submission" date="2016-09" db="EMBL/GenBank/DDBJ databases">
        <authorList>
            <person name="Jeantristanb JTB J.-T."/>
            <person name="Ricardo R."/>
        </authorList>
    </citation>
    <scope>NUCLEOTIDE SEQUENCE [LARGE SCALE GENOMIC DNA]</scope>
</reference>
<protein>
    <recommendedName>
        <fullName evidence="7">Post-GPI attachment to proteins factor 3</fullName>
    </recommendedName>
</protein>
<dbReference type="Pfam" id="PF04080">
    <property type="entry name" value="Per1"/>
    <property type="match status" value="1"/>
</dbReference>
<evidence type="ECO:0000313" key="9">
    <source>
        <dbReference type="Proteomes" id="UP000198372"/>
    </source>
</evidence>
<organism evidence="8 9">
    <name type="scientific">Microbotryum intermedium</name>
    <dbReference type="NCBI Taxonomy" id="269621"/>
    <lineage>
        <taxon>Eukaryota</taxon>
        <taxon>Fungi</taxon>
        <taxon>Dikarya</taxon>
        <taxon>Basidiomycota</taxon>
        <taxon>Pucciniomycotina</taxon>
        <taxon>Microbotryomycetes</taxon>
        <taxon>Microbotryales</taxon>
        <taxon>Microbotryaceae</taxon>
        <taxon>Microbotryum</taxon>
    </lineage>
</organism>
<keyword evidence="9" id="KW-1185">Reference proteome</keyword>
<feature type="signal peptide" evidence="7">
    <location>
        <begin position="1"/>
        <end position="22"/>
    </location>
</feature>